<dbReference type="PANTHER" id="PTHR42701:SF1">
    <property type="entry name" value="IMIDAZOLE GLYCEROL PHOSPHATE SYNTHASE SUBUNIT HISH"/>
    <property type="match status" value="1"/>
</dbReference>
<dbReference type="GO" id="GO:0000107">
    <property type="term" value="F:imidazoleglycerol-phosphate synthase activity"/>
    <property type="evidence" value="ECO:0007669"/>
    <property type="project" value="UniProtKB-UniRule"/>
</dbReference>
<evidence type="ECO:0000259" key="12">
    <source>
        <dbReference type="Pfam" id="PF00117"/>
    </source>
</evidence>
<keyword evidence="4 10" id="KW-0378">Hydrolase</keyword>
<dbReference type="AlphaFoldDB" id="A0A1L6JF46"/>
<proteinExistence type="inferred from homology"/>
<dbReference type="HAMAP" id="MF_00278">
    <property type="entry name" value="HisH"/>
    <property type="match status" value="1"/>
</dbReference>
<evidence type="ECO:0000256" key="5">
    <source>
        <dbReference type="ARBA" id="ARBA00022962"/>
    </source>
</evidence>
<dbReference type="EC" id="3.5.1.2" evidence="10"/>
<dbReference type="KEGG" id="skr:BRX40_20890"/>
<comment type="catalytic activity">
    <reaction evidence="9 10">
        <text>L-glutamine + H2O = L-glutamate + NH4(+)</text>
        <dbReference type="Rhea" id="RHEA:15889"/>
        <dbReference type="ChEBI" id="CHEBI:15377"/>
        <dbReference type="ChEBI" id="CHEBI:28938"/>
        <dbReference type="ChEBI" id="CHEBI:29985"/>
        <dbReference type="ChEBI" id="CHEBI:58359"/>
        <dbReference type="EC" id="3.5.1.2"/>
    </reaction>
</comment>
<dbReference type="PIRSF" id="PIRSF000495">
    <property type="entry name" value="Amidotransf_hisH"/>
    <property type="match status" value="1"/>
</dbReference>
<gene>
    <name evidence="10" type="primary">hisH</name>
    <name evidence="13" type="ORF">BRX40_20890</name>
    <name evidence="14" type="ORF">CA257_03480</name>
</gene>
<dbReference type="RefSeq" id="WP_075152881.1">
    <property type="nucleotide sequence ID" value="NZ_CP018820.1"/>
</dbReference>
<dbReference type="GeneID" id="44135026"/>
<comment type="subunit">
    <text evidence="2 10">Heterodimer of HisH and HisF.</text>
</comment>
<keyword evidence="6 10" id="KW-0368">Histidine biosynthesis</keyword>
<dbReference type="STRING" id="93064.BRX40_20890"/>
<evidence type="ECO:0000313" key="16">
    <source>
        <dbReference type="Proteomes" id="UP000286681"/>
    </source>
</evidence>
<dbReference type="Pfam" id="PF00117">
    <property type="entry name" value="GATase"/>
    <property type="match status" value="1"/>
</dbReference>
<keyword evidence="3 10" id="KW-0028">Amino-acid biosynthesis</keyword>
<dbReference type="GO" id="GO:0016829">
    <property type="term" value="F:lyase activity"/>
    <property type="evidence" value="ECO:0007669"/>
    <property type="project" value="UniProtKB-KW"/>
</dbReference>
<name>A0A1L6JF46_9SPHN</name>
<evidence type="ECO:0000256" key="2">
    <source>
        <dbReference type="ARBA" id="ARBA00011152"/>
    </source>
</evidence>
<evidence type="ECO:0000256" key="8">
    <source>
        <dbReference type="ARBA" id="ARBA00047838"/>
    </source>
</evidence>
<comment type="pathway">
    <text evidence="1 10">Amino-acid biosynthesis; L-histidine biosynthesis; L-histidine from 5-phospho-alpha-D-ribose 1-diphosphate: step 5/9.</text>
</comment>
<evidence type="ECO:0000256" key="11">
    <source>
        <dbReference type="PIRSR" id="PIRSR000495-1"/>
    </source>
</evidence>
<dbReference type="EC" id="4.3.2.10" evidence="10"/>
<keyword evidence="15" id="KW-1185">Reference proteome</keyword>
<evidence type="ECO:0000256" key="7">
    <source>
        <dbReference type="ARBA" id="ARBA00023239"/>
    </source>
</evidence>
<dbReference type="InterPro" id="IPR010139">
    <property type="entry name" value="Imidazole-glycPsynth_HisH"/>
</dbReference>
<dbReference type="InterPro" id="IPR029062">
    <property type="entry name" value="Class_I_gatase-like"/>
</dbReference>
<dbReference type="InterPro" id="IPR017926">
    <property type="entry name" value="GATASE"/>
</dbReference>
<dbReference type="EMBL" id="CP018820">
    <property type="protein sequence ID" value="APR54552.1"/>
    <property type="molecule type" value="Genomic_DNA"/>
</dbReference>
<dbReference type="EMBL" id="QQWO01000002">
    <property type="protein sequence ID" value="RSV07067.1"/>
    <property type="molecule type" value="Genomic_DNA"/>
</dbReference>
<evidence type="ECO:0000256" key="4">
    <source>
        <dbReference type="ARBA" id="ARBA00022801"/>
    </source>
</evidence>
<evidence type="ECO:0000313" key="15">
    <source>
        <dbReference type="Proteomes" id="UP000185161"/>
    </source>
</evidence>
<keyword evidence="7 10" id="KW-0456">Lyase</keyword>
<dbReference type="Proteomes" id="UP000185161">
    <property type="component" value="Chromosome"/>
</dbReference>
<keyword evidence="10" id="KW-0963">Cytoplasm</keyword>
<dbReference type="GO" id="GO:0004359">
    <property type="term" value="F:glutaminase activity"/>
    <property type="evidence" value="ECO:0007669"/>
    <property type="project" value="UniProtKB-EC"/>
</dbReference>
<organism evidence="13 15">
    <name type="scientific">Sphingomonas koreensis</name>
    <dbReference type="NCBI Taxonomy" id="93064"/>
    <lineage>
        <taxon>Bacteria</taxon>
        <taxon>Pseudomonadati</taxon>
        <taxon>Pseudomonadota</taxon>
        <taxon>Alphaproteobacteria</taxon>
        <taxon>Sphingomonadales</taxon>
        <taxon>Sphingomonadaceae</taxon>
        <taxon>Sphingomonas</taxon>
    </lineage>
</organism>
<dbReference type="Gene3D" id="3.40.50.880">
    <property type="match status" value="1"/>
</dbReference>
<evidence type="ECO:0000313" key="13">
    <source>
        <dbReference type="EMBL" id="APR54552.1"/>
    </source>
</evidence>
<feature type="active site" evidence="10 11">
    <location>
        <position position="193"/>
    </location>
</feature>
<dbReference type="GO" id="GO:0000105">
    <property type="term" value="P:L-histidine biosynthetic process"/>
    <property type="evidence" value="ECO:0007669"/>
    <property type="project" value="UniProtKB-UniRule"/>
</dbReference>
<keyword evidence="5 10" id="KW-0315">Glutamine amidotransferase</keyword>
<dbReference type="NCBIfam" id="TIGR01855">
    <property type="entry name" value="IMP_synth_hisH"/>
    <property type="match status" value="1"/>
</dbReference>
<dbReference type="PANTHER" id="PTHR42701">
    <property type="entry name" value="IMIDAZOLE GLYCEROL PHOSPHATE SYNTHASE SUBUNIT HISH"/>
    <property type="match status" value="1"/>
</dbReference>
<evidence type="ECO:0000256" key="1">
    <source>
        <dbReference type="ARBA" id="ARBA00005091"/>
    </source>
</evidence>
<feature type="active site" evidence="10 11">
    <location>
        <position position="195"/>
    </location>
</feature>
<evidence type="ECO:0000256" key="6">
    <source>
        <dbReference type="ARBA" id="ARBA00023102"/>
    </source>
</evidence>
<accession>A0A1L6JF46</accession>
<sequence>MKVGVIDYGVGNLGSVLRALEELNAAPVLVNRPVDMHLNDCLILPGVGSFTDCARLLAQGGWVDPLKAEVEEFGRPLLGICVGMQLLADFGLEGAAGSGTPGTAGLGFIPGQVEHLGARGCTLRLPHVGWNEIVANGARDSLFAGIPDGTDFYFTHSYTFVAKDGADVIATAAYGVPVTAAVRRGRVWGTQFHPEKSSKAGFKLLSNFLAGPEC</sequence>
<feature type="domain" description="Glutamine amidotransferase" evidence="12">
    <location>
        <begin position="5"/>
        <end position="209"/>
    </location>
</feature>
<dbReference type="PROSITE" id="PS51273">
    <property type="entry name" value="GATASE_TYPE_1"/>
    <property type="match status" value="1"/>
</dbReference>
<dbReference type="UniPathway" id="UPA00031">
    <property type="reaction ID" value="UER00010"/>
</dbReference>
<dbReference type="OrthoDB" id="9807137at2"/>
<evidence type="ECO:0000256" key="3">
    <source>
        <dbReference type="ARBA" id="ARBA00022605"/>
    </source>
</evidence>
<protein>
    <recommendedName>
        <fullName evidence="10">Imidazole glycerol phosphate synthase subunit HisH</fullName>
        <ecNumber evidence="10">4.3.2.10</ecNumber>
    </recommendedName>
    <alternativeName>
        <fullName evidence="10">IGP synthase glutaminase subunit</fullName>
        <ecNumber evidence="10">3.5.1.2</ecNumber>
    </alternativeName>
    <alternativeName>
        <fullName evidence="10">IGP synthase subunit HisH</fullName>
    </alternativeName>
    <alternativeName>
        <fullName evidence="10">ImGP synthase subunit HisH</fullName>
        <shortName evidence="10">IGPS subunit HisH</shortName>
    </alternativeName>
</protein>
<feature type="active site" description="Nucleophile" evidence="10 11">
    <location>
        <position position="81"/>
    </location>
</feature>
<comment type="catalytic activity">
    <reaction evidence="8 10">
        <text>5-[(5-phospho-1-deoxy-D-ribulos-1-ylimino)methylamino]-1-(5-phospho-beta-D-ribosyl)imidazole-4-carboxamide + L-glutamine = D-erythro-1-(imidazol-4-yl)glycerol 3-phosphate + 5-amino-1-(5-phospho-beta-D-ribosyl)imidazole-4-carboxamide + L-glutamate + H(+)</text>
        <dbReference type="Rhea" id="RHEA:24793"/>
        <dbReference type="ChEBI" id="CHEBI:15378"/>
        <dbReference type="ChEBI" id="CHEBI:29985"/>
        <dbReference type="ChEBI" id="CHEBI:58278"/>
        <dbReference type="ChEBI" id="CHEBI:58359"/>
        <dbReference type="ChEBI" id="CHEBI:58475"/>
        <dbReference type="ChEBI" id="CHEBI:58525"/>
        <dbReference type="EC" id="4.3.2.10"/>
    </reaction>
</comment>
<dbReference type="GO" id="GO:0005737">
    <property type="term" value="C:cytoplasm"/>
    <property type="evidence" value="ECO:0007669"/>
    <property type="project" value="UniProtKB-SubCell"/>
</dbReference>
<reference evidence="15" key="2">
    <citation type="submission" date="2016-12" db="EMBL/GenBank/DDBJ databases">
        <title>Whole genome sequencing of Sphingomonas sp. ABOJV.</title>
        <authorList>
            <person name="Conlan S."/>
            <person name="Thomas P.J."/>
            <person name="Mullikin J."/>
            <person name="Palmore T.N."/>
            <person name="Frank K.M."/>
            <person name="Segre J.A."/>
        </authorList>
    </citation>
    <scope>NUCLEOTIDE SEQUENCE [LARGE SCALE GENOMIC DNA]</scope>
    <source>
        <strain evidence="15">ABOJV</strain>
    </source>
</reference>
<dbReference type="SUPFAM" id="SSF52317">
    <property type="entry name" value="Class I glutamine amidotransferase-like"/>
    <property type="match status" value="1"/>
</dbReference>
<dbReference type="Proteomes" id="UP000286681">
    <property type="component" value="Unassembled WGS sequence"/>
</dbReference>
<evidence type="ECO:0000256" key="9">
    <source>
        <dbReference type="ARBA" id="ARBA00049534"/>
    </source>
</evidence>
<comment type="subcellular location">
    <subcellularLocation>
        <location evidence="10">Cytoplasm</location>
    </subcellularLocation>
</comment>
<evidence type="ECO:0000313" key="14">
    <source>
        <dbReference type="EMBL" id="RSV07067.1"/>
    </source>
</evidence>
<reference evidence="14 16" key="3">
    <citation type="submission" date="2018-07" db="EMBL/GenBank/DDBJ databases">
        <title>Genomic and Epidemiologic Investigation of an Indolent Hospital Outbreak.</title>
        <authorList>
            <person name="Johnson R.C."/>
            <person name="Deming C."/>
            <person name="Conlan S."/>
            <person name="Zellmer C.J."/>
            <person name="Michelin A.V."/>
            <person name="Lee-Lin S."/>
            <person name="Thomas P.J."/>
            <person name="Park M."/>
            <person name="Weingarten R.A."/>
            <person name="Less J."/>
            <person name="Dekker J.P."/>
            <person name="Frank K.M."/>
            <person name="Musser K.A."/>
            <person name="Mcquiston J.R."/>
            <person name="Henderson D.K."/>
            <person name="Lau A.F."/>
            <person name="Palmore T.N."/>
            <person name="Segre J.A."/>
        </authorList>
    </citation>
    <scope>NUCLEOTIDE SEQUENCE [LARGE SCALE GENOMIC DNA]</scope>
    <source>
        <strain evidence="14 16">SK-NIH.Env10_0317</strain>
    </source>
</reference>
<dbReference type="CDD" id="cd01748">
    <property type="entry name" value="GATase1_IGP_Synthase"/>
    <property type="match status" value="1"/>
</dbReference>
<reference evidence="13" key="1">
    <citation type="submission" date="2016-12" db="EMBL/GenBank/DDBJ databases">
        <title>Whole genome sequencing of Sphingomonas koreensis.</title>
        <authorList>
            <person name="Conlan S."/>
            <person name="Thomas P.J."/>
            <person name="Mullikin J."/>
            <person name="Palmore T.N."/>
            <person name="Frank K.M."/>
            <person name="Segre J.A."/>
        </authorList>
    </citation>
    <scope>NUCLEOTIDE SEQUENCE</scope>
    <source>
        <strain evidence="13">ABOJV</strain>
    </source>
</reference>
<evidence type="ECO:0000256" key="10">
    <source>
        <dbReference type="HAMAP-Rule" id="MF_00278"/>
    </source>
</evidence>
<comment type="function">
    <text evidence="10">IGPS catalyzes the conversion of PRFAR and glutamine to IGP, AICAR and glutamate. The HisH subunit catalyzes the hydrolysis of glutamine to glutamate and ammonia as part of the synthesis of IGP and AICAR. The resulting ammonia molecule is channeled to the active site of HisF.</text>
</comment>